<evidence type="ECO:0000256" key="1">
    <source>
        <dbReference type="SAM" id="Phobius"/>
    </source>
</evidence>
<keyword evidence="1" id="KW-0472">Membrane</keyword>
<proteinExistence type="predicted"/>
<evidence type="ECO:0000313" key="2">
    <source>
        <dbReference type="EMBL" id="OSC30704.1"/>
    </source>
</evidence>
<keyword evidence="3" id="KW-1185">Reference proteome</keyword>
<keyword evidence="1" id="KW-0812">Transmembrane</keyword>
<dbReference type="Proteomes" id="UP000242320">
    <property type="component" value="Unassembled WGS sequence"/>
</dbReference>
<organism evidence="2 3">
    <name type="scientific">Mycolicibacterium vulneris</name>
    <dbReference type="NCBI Taxonomy" id="547163"/>
    <lineage>
        <taxon>Bacteria</taxon>
        <taxon>Bacillati</taxon>
        <taxon>Actinomycetota</taxon>
        <taxon>Actinomycetes</taxon>
        <taxon>Mycobacteriales</taxon>
        <taxon>Mycobacteriaceae</taxon>
        <taxon>Mycolicibacterium</taxon>
    </lineage>
</organism>
<dbReference type="OrthoDB" id="9814116at2"/>
<gene>
    <name evidence="2" type="ORF">B8W69_06620</name>
</gene>
<keyword evidence="1" id="KW-1133">Transmembrane helix</keyword>
<dbReference type="EMBL" id="NCXM01000005">
    <property type="protein sequence ID" value="OSC30704.1"/>
    <property type="molecule type" value="Genomic_DNA"/>
</dbReference>
<feature type="transmembrane region" description="Helical" evidence="1">
    <location>
        <begin position="73"/>
        <end position="96"/>
    </location>
</feature>
<feature type="transmembrane region" description="Helical" evidence="1">
    <location>
        <begin position="108"/>
        <end position="131"/>
    </location>
</feature>
<accession>A0A1X2L9N5</accession>
<evidence type="ECO:0008006" key="4">
    <source>
        <dbReference type="Google" id="ProtNLM"/>
    </source>
</evidence>
<dbReference type="Pfam" id="PF14373">
    <property type="entry name" value="Imm_superinfect"/>
    <property type="match status" value="1"/>
</dbReference>
<protein>
    <recommendedName>
        <fullName evidence="4">Superinfection immunity protein</fullName>
    </recommendedName>
</protein>
<name>A0A1X2L9N5_9MYCO</name>
<reference evidence="2 3" key="1">
    <citation type="submission" date="2017-04" db="EMBL/GenBank/DDBJ databases">
        <title>The new phylogeny of genus Mycobacterium.</title>
        <authorList>
            <person name="Tortoli E."/>
            <person name="Trovato A."/>
            <person name="Cirillo D.M."/>
        </authorList>
    </citation>
    <scope>NUCLEOTIDE SEQUENCE [LARGE SCALE GENOMIC DNA]</scope>
    <source>
        <strain evidence="2 3">DSM 45247</strain>
    </source>
</reference>
<feature type="transmembrane region" description="Helical" evidence="1">
    <location>
        <begin position="35"/>
        <end position="61"/>
    </location>
</feature>
<sequence length="143" mass="15289">MRWLTLHLSTNTRGGCKVSDTKPVSQQADWTPKQIAGYIGIIALALAVGAIVIVAAIRGFFDFSGIGGVFRTIGFVLAGIAGAVASVVVYLLPILIATRRQVQHTGSIIVITLFLGFTYVGWVIALAMAVADKRELSRVHRLP</sequence>
<comment type="caution">
    <text evidence="2">The sequence shown here is derived from an EMBL/GenBank/DDBJ whole genome shotgun (WGS) entry which is preliminary data.</text>
</comment>
<dbReference type="InterPro" id="IPR016410">
    <property type="entry name" value="Phage_imm"/>
</dbReference>
<dbReference type="AlphaFoldDB" id="A0A1X2L9N5"/>
<evidence type="ECO:0000313" key="3">
    <source>
        <dbReference type="Proteomes" id="UP000242320"/>
    </source>
</evidence>